<dbReference type="InParanoid" id="A0A1C7N6K5"/>
<feature type="compositionally biased region" description="Basic and acidic residues" evidence="1">
    <location>
        <begin position="183"/>
        <end position="200"/>
    </location>
</feature>
<dbReference type="AlphaFoldDB" id="A0A1C7N6K5"/>
<dbReference type="InterPro" id="IPR052594">
    <property type="entry name" value="J_domain-containing_protein"/>
</dbReference>
<dbReference type="EMBL" id="LUGH01000486">
    <property type="protein sequence ID" value="OBZ84638.1"/>
    <property type="molecule type" value="Genomic_DNA"/>
</dbReference>
<feature type="compositionally biased region" description="Polar residues" evidence="1">
    <location>
        <begin position="213"/>
        <end position="230"/>
    </location>
</feature>
<dbReference type="InterPro" id="IPR036869">
    <property type="entry name" value="J_dom_sf"/>
</dbReference>
<sequence length="266" mass="30783">MSFDCYKVLQLDKQTATLADIKKSYRKLALKFHPDKQPADATEEQKTQANTSFQQLGKAYAVLSDPKRKERYDKTGSMDESQFDDDQKDWTAYFKELWSGVVSEETIEAQKLRYQGSQEEQHDVIKAYKELKGDMNKILSVIECSTAADCVRFEKIIRQAIEEKQVPFFKKLDTTTTVKAQKARLDREAKDEQEFHKDKAQSSSSLAALIQQRNQQRQSKMNSIIDSIETSAKKQGKKRKGPEEDISLPSDEEFMKLQEKLFKKKK</sequence>
<dbReference type="SUPFAM" id="SSF46565">
    <property type="entry name" value="Chaperone J-domain"/>
    <property type="match status" value="1"/>
</dbReference>
<dbReference type="PROSITE" id="PS50076">
    <property type="entry name" value="DNAJ_2"/>
    <property type="match status" value="1"/>
</dbReference>
<gene>
    <name evidence="3" type="primary">Dnajc9</name>
    <name evidence="3" type="ORF">A0J61_07311</name>
</gene>
<dbReference type="Pfam" id="PF00226">
    <property type="entry name" value="DnaJ"/>
    <property type="match status" value="1"/>
</dbReference>
<evidence type="ECO:0000259" key="2">
    <source>
        <dbReference type="PROSITE" id="PS50076"/>
    </source>
</evidence>
<dbReference type="InterPro" id="IPR001623">
    <property type="entry name" value="DnaJ_domain"/>
</dbReference>
<proteinExistence type="predicted"/>
<feature type="compositionally biased region" description="Low complexity" evidence="1">
    <location>
        <begin position="201"/>
        <end position="212"/>
    </location>
</feature>
<dbReference type="Pfam" id="PF23302">
    <property type="entry name" value="HTH_DNAJC9"/>
    <property type="match status" value="1"/>
</dbReference>
<feature type="region of interest" description="Disordered" evidence="1">
    <location>
        <begin position="183"/>
        <end position="252"/>
    </location>
</feature>
<dbReference type="InterPro" id="IPR018253">
    <property type="entry name" value="DnaJ_domain_CS"/>
</dbReference>
<protein>
    <submittedName>
        <fullName evidence="3">DnaJ subfamily C member 9</fullName>
    </submittedName>
</protein>
<dbReference type="PRINTS" id="PR00625">
    <property type="entry name" value="JDOMAIN"/>
</dbReference>
<dbReference type="CDD" id="cd06257">
    <property type="entry name" value="DnaJ"/>
    <property type="match status" value="1"/>
</dbReference>
<organism evidence="3 4">
    <name type="scientific">Choanephora cucurbitarum</name>
    <dbReference type="NCBI Taxonomy" id="101091"/>
    <lineage>
        <taxon>Eukaryota</taxon>
        <taxon>Fungi</taxon>
        <taxon>Fungi incertae sedis</taxon>
        <taxon>Mucoromycota</taxon>
        <taxon>Mucoromycotina</taxon>
        <taxon>Mucoromycetes</taxon>
        <taxon>Mucorales</taxon>
        <taxon>Mucorineae</taxon>
        <taxon>Choanephoraceae</taxon>
        <taxon>Choanephoroideae</taxon>
        <taxon>Choanephora</taxon>
    </lineage>
</organism>
<dbReference type="PANTHER" id="PTHR44144">
    <property type="entry name" value="DNAJ HOMOLOG SUBFAMILY C MEMBER 9"/>
    <property type="match status" value="1"/>
</dbReference>
<dbReference type="Proteomes" id="UP000093000">
    <property type="component" value="Unassembled WGS sequence"/>
</dbReference>
<dbReference type="PANTHER" id="PTHR44144:SF1">
    <property type="entry name" value="DNAJ HOMOLOG SUBFAMILY C MEMBER 9"/>
    <property type="match status" value="1"/>
</dbReference>
<name>A0A1C7N6K5_9FUNG</name>
<evidence type="ECO:0000313" key="3">
    <source>
        <dbReference type="EMBL" id="OBZ84638.1"/>
    </source>
</evidence>
<dbReference type="Gene3D" id="1.10.287.110">
    <property type="entry name" value="DnaJ domain"/>
    <property type="match status" value="1"/>
</dbReference>
<dbReference type="GO" id="GO:0005737">
    <property type="term" value="C:cytoplasm"/>
    <property type="evidence" value="ECO:0007669"/>
    <property type="project" value="TreeGrafter"/>
</dbReference>
<evidence type="ECO:0000313" key="4">
    <source>
        <dbReference type="Proteomes" id="UP000093000"/>
    </source>
</evidence>
<dbReference type="SMART" id="SM00271">
    <property type="entry name" value="DnaJ"/>
    <property type="match status" value="1"/>
</dbReference>
<dbReference type="PROSITE" id="PS00636">
    <property type="entry name" value="DNAJ_1"/>
    <property type="match status" value="1"/>
</dbReference>
<accession>A0A1C7N6K5</accession>
<feature type="domain" description="J" evidence="2">
    <location>
        <begin position="4"/>
        <end position="76"/>
    </location>
</feature>
<keyword evidence="4" id="KW-1185">Reference proteome</keyword>
<comment type="caution">
    <text evidence="3">The sequence shown here is derived from an EMBL/GenBank/DDBJ whole genome shotgun (WGS) entry which is preliminary data.</text>
</comment>
<dbReference type="FunCoup" id="A0A1C7N6K5">
    <property type="interactions" value="800"/>
</dbReference>
<dbReference type="GO" id="GO:0005634">
    <property type="term" value="C:nucleus"/>
    <property type="evidence" value="ECO:0007669"/>
    <property type="project" value="TreeGrafter"/>
</dbReference>
<dbReference type="InterPro" id="IPR056453">
    <property type="entry name" value="HTH_DNAJC9"/>
</dbReference>
<evidence type="ECO:0000256" key="1">
    <source>
        <dbReference type="SAM" id="MobiDB-lite"/>
    </source>
</evidence>
<dbReference type="OrthoDB" id="110024at2759"/>
<dbReference type="GO" id="GO:0031072">
    <property type="term" value="F:heat shock protein binding"/>
    <property type="evidence" value="ECO:0007669"/>
    <property type="project" value="TreeGrafter"/>
</dbReference>
<reference evidence="3 4" key="1">
    <citation type="submission" date="2016-03" db="EMBL/GenBank/DDBJ databases">
        <title>Choanephora cucurbitarum.</title>
        <authorList>
            <person name="Min B."/>
            <person name="Park H."/>
            <person name="Park J.-H."/>
            <person name="Shin H.-D."/>
            <person name="Choi I.-G."/>
        </authorList>
    </citation>
    <scope>NUCLEOTIDE SEQUENCE [LARGE SCALE GENOMIC DNA]</scope>
    <source>
        <strain evidence="3 4">KUS-F28377</strain>
    </source>
</reference>